<comment type="caution">
    <text evidence="1">The sequence shown here is derived from an EMBL/GenBank/DDBJ whole genome shotgun (WGS) entry which is preliminary data.</text>
</comment>
<dbReference type="AlphaFoldDB" id="A0A941GJJ5"/>
<evidence type="ECO:0000313" key="1">
    <source>
        <dbReference type="EMBL" id="MBR8671569.1"/>
    </source>
</evidence>
<proteinExistence type="predicted"/>
<name>A0A941GJJ5_NIACI</name>
<accession>A0A941GJJ5</accession>
<dbReference type="RefSeq" id="WP_212120741.1">
    <property type="nucleotide sequence ID" value="NZ_JAGTPX020000005.1"/>
</dbReference>
<sequence>MESAENIKKRKDDYAFLQSFSQEDGKEISFGSDEVLILQLNTQLLVERLTMKISQIL</sequence>
<dbReference type="EMBL" id="JAGTPX010000023">
    <property type="protein sequence ID" value="MBR8671569.1"/>
    <property type="molecule type" value="Genomic_DNA"/>
</dbReference>
<reference evidence="1" key="1">
    <citation type="submission" date="2021-04" db="EMBL/GenBank/DDBJ databases">
        <title>Genomic analysis of electroactive and textile dye degrading Bacillus circulans strain: DC10 isolated from constructed wetland-microbial fuel cells treating textile dye wastewaters.</title>
        <authorList>
            <person name="Patel D.U."/>
            <person name="Desai C.R."/>
        </authorList>
    </citation>
    <scope>NUCLEOTIDE SEQUENCE</scope>
    <source>
        <strain evidence="1">DC10</strain>
    </source>
</reference>
<gene>
    <name evidence="1" type="ORF">KD144_18700</name>
</gene>
<protein>
    <submittedName>
        <fullName evidence="1">Uncharacterized protein</fullName>
    </submittedName>
</protein>
<organism evidence="1">
    <name type="scientific">Niallia circulans</name>
    <name type="common">Bacillus circulans</name>
    <dbReference type="NCBI Taxonomy" id="1397"/>
    <lineage>
        <taxon>Bacteria</taxon>
        <taxon>Bacillati</taxon>
        <taxon>Bacillota</taxon>
        <taxon>Bacilli</taxon>
        <taxon>Bacillales</taxon>
        <taxon>Bacillaceae</taxon>
        <taxon>Niallia</taxon>
    </lineage>
</organism>